<dbReference type="Gene3D" id="6.10.340.10">
    <property type="match status" value="1"/>
</dbReference>
<dbReference type="InterPro" id="IPR005467">
    <property type="entry name" value="His_kinase_dom"/>
</dbReference>
<evidence type="ECO:0000259" key="14">
    <source>
        <dbReference type="PROSITE" id="PS50885"/>
    </source>
</evidence>
<keyword evidence="8 11" id="KW-1133">Transmembrane helix</keyword>
<dbReference type="InterPro" id="IPR003661">
    <property type="entry name" value="HisK_dim/P_dom"/>
</dbReference>
<dbReference type="Gene3D" id="3.30.565.10">
    <property type="entry name" value="Histidine kinase-like ATPase, C-terminal domain"/>
    <property type="match status" value="1"/>
</dbReference>
<keyword evidence="12" id="KW-0732">Signal</keyword>
<dbReference type="CDD" id="cd00082">
    <property type="entry name" value="HisKA"/>
    <property type="match status" value="1"/>
</dbReference>
<dbReference type="InterPro" id="IPR003660">
    <property type="entry name" value="HAMP_dom"/>
</dbReference>
<evidence type="ECO:0000256" key="2">
    <source>
        <dbReference type="ARBA" id="ARBA00004236"/>
    </source>
</evidence>
<dbReference type="SMART" id="SM00388">
    <property type="entry name" value="HisKA"/>
    <property type="match status" value="1"/>
</dbReference>
<feature type="signal peptide" evidence="12">
    <location>
        <begin position="1"/>
        <end position="21"/>
    </location>
</feature>
<keyword evidence="9" id="KW-0902">Two-component regulatory system</keyword>
<evidence type="ECO:0000313" key="16">
    <source>
        <dbReference type="Proteomes" id="UP000295680"/>
    </source>
</evidence>
<dbReference type="SUPFAM" id="SSF47384">
    <property type="entry name" value="Homodimeric domain of signal transducing histidine kinase"/>
    <property type="match status" value="1"/>
</dbReference>
<dbReference type="RefSeq" id="WP_132123456.1">
    <property type="nucleotide sequence ID" value="NZ_SLWS01000010.1"/>
</dbReference>
<feature type="transmembrane region" description="Helical" evidence="11">
    <location>
        <begin position="161"/>
        <end position="182"/>
    </location>
</feature>
<dbReference type="PANTHER" id="PTHR45436">
    <property type="entry name" value="SENSOR HISTIDINE KINASE YKOH"/>
    <property type="match status" value="1"/>
</dbReference>
<keyword evidence="5" id="KW-0808">Transferase</keyword>
<reference evidence="15 16" key="1">
    <citation type="submission" date="2019-03" db="EMBL/GenBank/DDBJ databases">
        <title>Genomic Encyclopedia of Type Strains, Phase IV (KMG-IV): sequencing the most valuable type-strain genomes for metagenomic binning, comparative biology and taxonomic classification.</title>
        <authorList>
            <person name="Goeker M."/>
        </authorList>
    </citation>
    <scope>NUCLEOTIDE SEQUENCE [LARGE SCALE GENOMIC DNA]</scope>
    <source>
        <strain evidence="15 16">DSM 45934</strain>
    </source>
</reference>
<evidence type="ECO:0000256" key="3">
    <source>
        <dbReference type="ARBA" id="ARBA00012438"/>
    </source>
</evidence>
<dbReference type="EC" id="2.7.13.3" evidence="3"/>
<dbReference type="SUPFAM" id="SSF55874">
    <property type="entry name" value="ATPase domain of HSP90 chaperone/DNA topoisomerase II/histidine kinase"/>
    <property type="match status" value="1"/>
</dbReference>
<comment type="subcellular location">
    <subcellularLocation>
        <location evidence="2">Cell membrane</location>
    </subcellularLocation>
</comment>
<evidence type="ECO:0000256" key="5">
    <source>
        <dbReference type="ARBA" id="ARBA00022679"/>
    </source>
</evidence>
<evidence type="ECO:0000259" key="13">
    <source>
        <dbReference type="PROSITE" id="PS50109"/>
    </source>
</evidence>
<dbReference type="CDD" id="cd00075">
    <property type="entry name" value="HATPase"/>
    <property type="match status" value="1"/>
</dbReference>
<keyword evidence="16" id="KW-1185">Reference proteome</keyword>
<evidence type="ECO:0000256" key="1">
    <source>
        <dbReference type="ARBA" id="ARBA00000085"/>
    </source>
</evidence>
<dbReference type="SUPFAM" id="SSF158472">
    <property type="entry name" value="HAMP domain-like"/>
    <property type="match status" value="1"/>
</dbReference>
<dbReference type="EMBL" id="SLWS01000010">
    <property type="protein sequence ID" value="TCO53472.1"/>
    <property type="molecule type" value="Genomic_DNA"/>
</dbReference>
<organism evidence="15 16">
    <name type="scientific">Actinocrispum wychmicini</name>
    <dbReference type="NCBI Taxonomy" id="1213861"/>
    <lineage>
        <taxon>Bacteria</taxon>
        <taxon>Bacillati</taxon>
        <taxon>Actinomycetota</taxon>
        <taxon>Actinomycetes</taxon>
        <taxon>Pseudonocardiales</taxon>
        <taxon>Pseudonocardiaceae</taxon>
        <taxon>Actinocrispum</taxon>
    </lineage>
</organism>
<evidence type="ECO:0000256" key="10">
    <source>
        <dbReference type="ARBA" id="ARBA00023136"/>
    </source>
</evidence>
<dbReference type="PROSITE" id="PS50109">
    <property type="entry name" value="HIS_KIN"/>
    <property type="match status" value="1"/>
</dbReference>
<dbReference type="InterPro" id="IPR003594">
    <property type="entry name" value="HATPase_dom"/>
</dbReference>
<dbReference type="GO" id="GO:0005886">
    <property type="term" value="C:plasma membrane"/>
    <property type="evidence" value="ECO:0007669"/>
    <property type="project" value="UniProtKB-SubCell"/>
</dbReference>
<sequence length="457" mass="47794">MRTRLLVVLLVLSAAAVAAFAGPLLASTASTRTQALVIERTSEMDRFAALAQQAGESGDLGQLASEVQAYSNLYGEAVLVVDARRTQLVAAGGLSADDPALEPLIDGALRNQPGPEVAELRPWSSGYVLLTRPVGAGTRVAGAVVMRASVSAAAAAVAQDWLVIVLGALVAAFLFVLLAFVLSRWVLKPLAQLEHGVRALAAGRRRTHVPAKAGPKELRTLGASFNRMSDAVDEAAEQQRRLVADASHQMRNPMAALRLRVDSLADQVTPAGTTTYRGCVTEVERMESLLDGLFALATAENVRLADDSGCDVAALLWERADAWKASAEAAGVDIPQVSIMDEARVAMPEGELAQVLDVLLDNAIKYAGRGARVAMTARVENGTATITVSDSGPGLPPEDRARATQRFWRSARAGAGGTGLGLAIAERLVTARGGKIAIGAAHPHGLVVHVSLPVEAP</sequence>
<keyword evidence="6 11" id="KW-0812">Transmembrane</keyword>
<dbReference type="SMART" id="SM00387">
    <property type="entry name" value="HATPase_c"/>
    <property type="match status" value="1"/>
</dbReference>
<dbReference type="InterPro" id="IPR036097">
    <property type="entry name" value="HisK_dim/P_sf"/>
</dbReference>
<dbReference type="InterPro" id="IPR004358">
    <property type="entry name" value="Sig_transdc_His_kin-like_C"/>
</dbReference>
<keyword evidence="7 15" id="KW-0418">Kinase</keyword>
<dbReference type="InterPro" id="IPR050428">
    <property type="entry name" value="TCS_sensor_his_kinase"/>
</dbReference>
<evidence type="ECO:0000256" key="7">
    <source>
        <dbReference type="ARBA" id="ARBA00022777"/>
    </source>
</evidence>
<dbReference type="AlphaFoldDB" id="A0A4R2J785"/>
<name>A0A4R2J785_9PSEU</name>
<dbReference type="OrthoDB" id="9786919at2"/>
<dbReference type="GO" id="GO:0000155">
    <property type="term" value="F:phosphorelay sensor kinase activity"/>
    <property type="evidence" value="ECO:0007669"/>
    <property type="project" value="InterPro"/>
</dbReference>
<gene>
    <name evidence="15" type="ORF">EV192_11061</name>
</gene>
<dbReference type="PROSITE" id="PS50885">
    <property type="entry name" value="HAMP"/>
    <property type="match status" value="1"/>
</dbReference>
<keyword evidence="10 11" id="KW-0472">Membrane</keyword>
<dbReference type="PRINTS" id="PR00344">
    <property type="entry name" value="BCTRLSENSOR"/>
</dbReference>
<feature type="domain" description="HAMP" evidence="14">
    <location>
        <begin position="184"/>
        <end position="237"/>
    </location>
</feature>
<dbReference type="PANTHER" id="PTHR45436:SF5">
    <property type="entry name" value="SENSOR HISTIDINE KINASE TRCS"/>
    <property type="match status" value="1"/>
</dbReference>
<dbReference type="Pfam" id="PF00672">
    <property type="entry name" value="HAMP"/>
    <property type="match status" value="1"/>
</dbReference>
<dbReference type="InterPro" id="IPR036890">
    <property type="entry name" value="HATPase_C_sf"/>
</dbReference>
<feature type="chain" id="PRO_5021033905" description="histidine kinase" evidence="12">
    <location>
        <begin position="22"/>
        <end position="457"/>
    </location>
</feature>
<protein>
    <recommendedName>
        <fullName evidence="3">histidine kinase</fullName>
        <ecNumber evidence="3">2.7.13.3</ecNumber>
    </recommendedName>
</protein>
<dbReference type="Gene3D" id="1.10.287.130">
    <property type="match status" value="1"/>
</dbReference>
<dbReference type="Proteomes" id="UP000295680">
    <property type="component" value="Unassembled WGS sequence"/>
</dbReference>
<evidence type="ECO:0000256" key="6">
    <source>
        <dbReference type="ARBA" id="ARBA00022692"/>
    </source>
</evidence>
<dbReference type="SMART" id="SM00304">
    <property type="entry name" value="HAMP"/>
    <property type="match status" value="1"/>
</dbReference>
<dbReference type="Pfam" id="PF02518">
    <property type="entry name" value="HATPase_c"/>
    <property type="match status" value="1"/>
</dbReference>
<evidence type="ECO:0000256" key="12">
    <source>
        <dbReference type="SAM" id="SignalP"/>
    </source>
</evidence>
<evidence type="ECO:0000256" key="11">
    <source>
        <dbReference type="SAM" id="Phobius"/>
    </source>
</evidence>
<evidence type="ECO:0000256" key="9">
    <source>
        <dbReference type="ARBA" id="ARBA00023012"/>
    </source>
</evidence>
<evidence type="ECO:0000256" key="4">
    <source>
        <dbReference type="ARBA" id="ARBA00022553"/>
    </source>
</evidence>
<comment type="catalytic activity">
    <reaction evidence="1">
        <text>ATP + protein L-histidine = ADP + protein N-phospho-L-histidine.</text>
        <dbReference type="EC" id="2.7.13.3"/>
    </reaction>
</comment>
<dbReference type="CDD" id="cd06225">
    <property type="entry name" value="HAMP"/>
    <property type="match status" value="1"/>
</dbReference>
<feature type="domain" description="Histidine kinase" evidence="13">
    <location>
        <begin position="245"/>
        <end position="456"/>
    </location>
</feature>
<evidence type="ECO:0000313" key="15">
    <source>
        <dbReference type="EMBL" id="TCO53472.1"/>
    </source>
</evidence>
<proteinExistence type="predicted"/>
<keyword evidence="4" id="KW-0597">Phosphoprotein</keyword>
<comment type="caution">
    <text evidence="15">The sequence shown here is derived from an EMBL/GenBank/DDBJ whole genome shotgun (WGS) entry which is preliminary data.</text>
</comment>
<accession>A0A4R2J785</accession>
<evidence type="ECO:0000256" key="8">
    <source>
        <dbReference type="ARBA" id="ARBA00022989"/>
    </source>
</evidence>
<dbReference type="Pfam" id="PF00512">
    <property type="entry name" value="HisKA"/>
    <property type="match status" value="1"/>
</dbReference>